<evidence type="ECO:0000256" key="1">
    <source>
        <dbReference type="SAM" id="MobiDB-lite"/>
    </source>
</evidence>
<keyword evidence="2" id="KW-0812">Transmembrane</keyword>
<proteinExistence type="predicted"/>
<dbReference type="AlphaFoldDB" id="A0AAW0BKJ7"/>
<feature type="transmembrane region" description="Helical" evidence="2">
    <location>
        <begin position="72"/>
        <end position="94"/>
    </location>
</feature>
<evidence type="ECO:0000313" key="4">
    <source>
        <dbReference type="Proteomes" id="UP001383192"/>
    </source>
</evidence>
<feature type="region of interest" description="Disordered" evidence="1">
    <location>
        <begin position="28"/>
        <end position="68"/>
    </location>
</feature>
<name>A0AAW0BKJ7_9AGAR</name>
<dbReference type="Proteomes" id="UP001383192">
    <property type="component" value="Unassembled WGS sequence"/>
</dbReference>
<comment type="caution">
    <text evidence="3">The sequence shown here is derived from an EMBL/GenBank/DDBJ whole genome shotgun (WGS) entry which is preliminary data.</text>
</comment>
<evidence type="ECO:0000313" key="3">
    <source>
        <dbReference type="EMBL" id="KAK7026458.1"/>
    </source>
</evidence>
<protein>
    <submittedName>
        <fullName evidence="3">Uncharacterized protein</fullName>
    </submittedName>
</protein>
<accession>A0AAW0BKJ7</accession>
<keyword evidence="4" id="KW-1185">Reference proteome</keyword>
<feature type="compositionally biased region" description="Basic and acidic residues" evidence="1">
    <location>
        <begin position="127"/>
        <end position="140"/>
    </location>
</feature>
<gene>
    <name evidence="3" type="ORF">VNI00_015617</name>
</gene>
<sequence>MAFDENGFWLGDFQELLEIDLSPSPTIQLQSSAPSASSNSLSTTPTLPKSSPQPSAIMMNPTTTDNHSGRSAIIGGAVGGGVALIILVWSTIIFQRRRRIRTEQAIINPYPVPGMISKVVGNRKRQRSDEGPPSRIHTDPEASAPNYIEEFNEDRKVEPVQQSARRVRYHDDSGWRPLPAPSEAGDSSVLDIPPHYDAAM</sequence>
<evidence type="ECO:0000256" key="2">
    <source>
        <dbReference type="SAM" id="Phobius"/>
    </source>
</evidence>
<organism evidence="3 4">
    <name type="scientific">Paramarasmius palmivorus</name>
    <dbReference type="NCBI Taxonomy" id="297713"/>
    <lineage>
        <taxon>Eukaryota</taxon>
        <taxon>Fungi</taxon>
        <taxon>Dikarya</taxon>
        <taxon>Basidiomycota</taxon>
        <taxon>Agaricomycotina</taxon>
        <taxon>Agaricomycetes</taxon>
        <taxon>Agaricomycetidae</taxon>
        <taxon>Agaricales</taxon>
        <taxon>Marasmiineae</taxon>
        <taxon>Marasmiaceae</taxon>
        <taxon>Paramarasmius</taxon>
    </lineage>
</organism>
<reference evidence="3 4" key="1">
    <citation type="submission" date="2024-01" db="EMBL/GenBank/DDBJ databases">
        <title>A draft genome for a cacao thread blight-causing isolate of Paramarasmius palmivorus.</title>
        <authorList>
            <person name="Baruah I.K."/>
            <person name="Bukari Y."/>
            <person name="Amoako-Attah I."/>
            <person name="Meinhardt L.W."/>
            <person name="Bailey B.A."/>
            <person name="Cohen S.P."/>
        </authorList>
    </citation>
    <scope>NUCLEOTIDE SEQUENCE [LARGE SCALE GENOMIC DNA]</scope>
    <source>
        <strain evidence="3 4">GH-12</strain>
    </source>
</reference>
<keyword evidence="2" id="KW-0472">Membrane</keyword>
<feature type="compositionally biased region" description="Low complexity" evidence="1">
    <location>
        <begin position="28"/>
        <end position="55"/>
    </location>
</feature>
<dbReference type="EMBL" id="JAYKXP010000104">
    <property type="protein sequence ID" value="KAK7026458.1"/>
    <property type="molecule type" value="Genomic_DNA"/>
</dbReference>
<feature type="region of interest" description="Disordered" evidence="1">
    <location>
        <begin position="121"/>
        <end position="200"/>
    </location>
</feature>
<keyword evidence="2" id="KW-1133">Transmembrane helix</keyword>